<dbReference type="GO" id="GO:0000272">
    <property type="term" value="P:polysaccharide catabolic process"/>
    <property type="evidence" value="ECO:0007669"/>
    <property type="project" value="UniProtKB-KW"/>
</dbReference>
<feature type="disulfide bond" evidence="10">
    <location>
        <begin position="313"/>
        <end position="325"/>
    </location>
</feature>
<keyword evidence="3 10" id="KW-0147">Chitin-binding</keyword>
<reference evidence="16 17" key="1">
    <citation type="journal article" date="2015" name="Mol. Plant Microbe Interact.">
        <title>Genome, transcriptome, and functional analyses of Penicillium expansum provide new insights into secondary metabolism and pathogenicity.</title>
        <authorList>
            <person name="Ballester A.R."/>
            <person name="Marcet-Houben M."/>
            <person name="Levin E."/>
            <person name="Sela N."/>
            <person name="Selma-Lazaro C."/>
            <person name="Carmona L."/>
            <person name="Wisniewski M."/>
            <person name="Droby S."/>
            <person name="Gonzalez-Candelas L."/>
            <person name="Gabaldon T."/>
        </authorList>
    </citation>
    <scope>NUCLEOTIDE SEQUENCE [LARGE SCALE GENOMIC DNA]</scope>
    <source>
        <strain evidence="16 17">PHI-1</strain>
    </source>
</reference>
<dbReference type="InterPro" id="IPR018371">
    <property type="entry name" value="Chitin-binding_1_CS"/>
</dbReference>
<keyword evidence="13" id="KW-0732">Signal</keyword>
<dbReference type="GO" id="GO:0005576">
    <property type="term" value="C:extracellular region"/>
    <property type="evidence" value="ECO:0007669"/>
    <property type="project" value="TreeGrafter"/>
</dbReference>
<feature type="signal peptide" evidence="13">
    <location>
        <begin position="1"/>
        <end position="17"/>
    </location>
</feature>
<evidence type="ECO:0000256" key="13">
    <source>
        <dbReference type="SAM" id="SignalP"/>
    </source>
</evidence>
<keyword evidence="17" id="KW-1185">Reference proteome</keyword>
<keyword evidence="8 11" id="KW-0326">Glycosidase</keyword>
<feature type="disulfide bond" evidence="10">
    <location>
        <begin position="318"/>
        <end position="332"/>
    </location>
</feature>
<dbReference type="InterPro" id="IPR001223">
    <property type="entry name" value="Glyco_hydro18_cat"/>
</dbReference>
<dbReference type="InterPro" id="IPR001579">
    <property type="entry name" value="Glyco_hydro_18_chit_AS"/>
</dbReference>
<evidence type="ECO:0000256" key="4">
    <source>
        <dbReference type="ARBA" id="ARBA00022801"/>
    </source>
</evidence>
<keyword evidence="9" id="KW-0624">Polysaccharide degradation</keyword>
<gene>
    <name evidence="16" type="ORF">PITC_040220</name>
</gene>
<dbReference type="FunFam" id="3.20.20.80:FF:000159">
    <property type="entry name" value="Class V chitinase, putative"/>
    <property type="match status" value="1"/>
</dbReference>
<dbReference type="InterPro" id="IPR017853">
    <property type="entry name" value="GH"/>
</dbReference>
<evidence type="ECO:0000256" key="3">
    <source>
        <dbReference type="ARBA" id="ARBA00022669"/>
    </source>
</evidence>
<evidence type="ECO:0000313" key="17">
    <source>
        <dbReference type="Proteomes" id="UP000030104"/>
    </source>
</evidence>
<dbReference type="HOGENOM" id="CLU_031465_1_0_1"/>
<dbReference type="PANTHER" id="PTHR11177">
    <property type="entry name" value="CHITINASE"/>
    <property type="match status" value="1"/>
</dbReference>
<dbReference type="GO" id="GO:0006032">
    <property type="term" value="P:chitin catabolic process"/>
    <property type="evidence" value="ECO:0007669"/>
    <property type="project" value="UniProtKB-KW"/>
</dbReference>
<dbReference type="PROSITE" id="PS01095">
    <property type="entry name" value="GH18_1"/>
    <property type="match status" value="1"/>
</dbReference>
<dbReference type="OrthoDB" id="73875at2759"/>
<sequence>MFKRIALGLLAAQAVAATRFTMYIDEYHVANLPGQDKTKGIDYAIMGFAASKLFNSDSPAAYQPFEAPATMRQRFSPETKLMVAIGGWGDTAGFSEGAKDEASRTRYAKNVAAMLDANGFDGVDIDWEYPGGNGQDYKQVPNSKKVGEIETYPLFLEAIRNAIGDKILSIAAPGRKQDFIAFTKEQGPKIFESVDMVNVMTYDLTNRRDNVTNHASGVQNSLDTINEFIAIGADPEILNLGFPYYAKWFTTDPNSDCKEHPLGCHLAKLENEDGSDNGKSGALTFEASNLAAAPEGLKDSNDGTCGFGPKAKCPSGQCCSSSGYCGTTDEFCQAGCLSDYGTCKGISIIDSWRKAQKDGKTDDVGGGQYYFDSDNNIFWSWDTPALIARKFKEIVEAKKLGGIMAWSLGEDTYKFEHLEAMQKGLESQN</sequence>
<name>A0A0A2LDS4_PENIT</name>
<dbReference type="InterPro" id="IPR036861">
    <property type="entry name" value="Endochitinase-like_sf"/>
</dbReference>
<dbReference type="PROSITE" id="PS51910">
    <property type="entry name" value="GH18_2"/>
    <property type="match status" value="1"/>
</dbReference>
<evidence type="ECO:0000256" key="9">
    <source>
        <dbReference type="ARBA" id="ARBA00023326"/>
    </source>
</evidence>
<accession>A0A0A2LDS4</accession>
<protein>
    <recommendedName>
        <fullName evidence="2">chitinase</fullName>
        <ecNumber evidence="2">3.2.1.14</ecNumber>
    </recommendedName>
</protein>
<dbReference type="EMBL" id="JQGA01000173">
    <property type="protein sequence ID" value="KGO77368.1"/>
    <property type="molecule type" value="Genomic_DNA"/>
</dbReference>
<dbReference type="Gene3D" id="3.30.60.10">
    <property type="entry name" value="Endochitinase-like"/>
    <property type="match status" value="1"/>
</dbReference>
<dbReference type="Pfam" id="PF00187">
    <property type="entry name" value="Chitin_bind_1"/>
    <property type="match status" value="1"/>
</dbReference>
<dbReference type="GO" id="GO:0008843">
    <property type="term" value="F:endochitinase activity"/>
    <property type="evidence" value="ECO:0007669"/>
    <property type="project" value="UniProtKB-EC"/>
</dbReference>
<dbReference type="PROSITE" id="PS00026">
    <property type="entry name" value="CHIT_BIND_I_1"/>
    <property type="match status" value="1"/>
</dbReference>
<dbReference type="AlphaFoldDB" id="A0A0A2LDS4"/>
<dbReference type="EC" id="3.2.1.14" evidence="2"/>
<dbReference type="SMART" id="SM00636">
    <property type="entry name" value="Glyco_18"/>
    <property type="match status" value="1"/>
</dbReference>
<evidence type="ECO:0000259" key="15">
    <source>
        <dbReference type="PROSITE" id="PS51910"/>
    </source>
</evidence>
<evidence type="ECO:0000256" key="1">
    <source>
        <dbReference type="ARBA" id="ARBA00000822"/>
    </source>
</evidence>
<evidence type="ECO:0000256" key="6">
    <source>
        <dbReference type="ARBA" id="ARBA00023026"/>
    </source>
</evidence>
<keyword evidence="6" id="KW-0843">Virulence</keyword>
<feature type="chain" id="PRO_5002002221" description="chitinase" evidence="13">
    <location>
        <begin position="18"/>
        <end position="429"/>
    </location>
</feature>
<evidence type="ECO:0000256" key="10">
    <source>
        <dbReference type="PROSITE-ProRule" id="PRU00261"/>
    </source>
</evidence>
<feature type="domain" description="GH18" evidence="15">
    <location>
        <begin position="14"/>
        <end position="428"/>
    </location>
</feature>
<proteinExistence type="inferred from homology"/>
<dbReference type="InterPro" id="IPR001002">
    <property type="entry name" value="Chitin-bd_1"/>
</dbReference>
<dbReference type="Proteomes" id="UP000030104">
    <property type="component" value="Unassembled WGS sequence"/>
</dbReference>
<dbReference type="SUPFAM" id="SSF51445">
    <property type="entry name" value="(Trans)glycosidases"/>
    <property type="match status" value="1"/>
</dbReference>
<evidence type="ECO:0000313" key="16">
    <source>
        <dbReference type="EMBL" id="KGO77368.1"/>
    </source>
</evidence>
<keyword evidence="7" id="KW-0119">Carbohydrate metabolism</keyword>
<keyword evidence="4 11" id="KW-0378">Hydrolase</keyword>
<evidence type="ECO:0000256" key="7">
    <source>
        <dbReference type="ARBA" id="ARBA00023277"/>
    </source>
</evidence>
<organism evidence="16 17">
    <name type="scientific">Penicillium italicum</name>
    <name type="common">Blue mold</name>
    <dbReference type="NCBI Taxonomy" id="40296"/>
    <lineage>
        <taxon>Eukaryota</taxon>
        <taxon>Fungi</taxon>
        <taxon>Dikarya</taxon>
        <taxon>Ascomycota</taxon>
        <taxon>Pezizomycotina</taxon>
        <taxon>Eurotiomycetes</taxon>
        <taxon>Eurotiomycetidae</taxon>
        <taxon>Eurotiales</taxon>
        <taxon>Aspergillaceae</taxon>
        <taxon>Penicillium</taxon>
    </lineage>
</organism>
<dbReference type="CDD" id="cd11618">
    <property type="entry name" value="ChtBD1_1"/>
    <property type="match status" value="1"/>
</dbReference>
<dbReference type="OMA" id="MAYYAKW"/>
<dbReference type="SUPFAM" id="SSF57016">
    <property type="entry name" value="Plant lectins/antimicrobial peptides"/>
    <property type="match status" value="1"/>
</dbReference>
<comment type="catalytic activity">
    <reaction evidence="1">
        <text>Random endo-hydrolysis of N-acetyl-beta-D-glucosaminide (1-&gt;4)-beta-linkages in chitin and chitodextrins.</text>
        <dbReference type="EC" id="3.2.1.14"/>
    </reaction>
</comment>
<dbReference type="InterPro" id="IPR050314">
    <property type="entry name" value="Glycosyl_Hydrlase_18"/>
</dbReference>
<comment type="similarity">
    <text evidence="12">Belongs to the glycosyl hydrolase 18 family.</text>
</comment>
<dbReference type="STRING" id="40296.A0A0A2LDS4"/>
<dbReference type="PROSITE" id="PS50941">
    <property type="entry name" value="CHIT_BIND_I_2"/>
    <property type="match status" value="1"/>
</dbReference>
<evidence type="ECO:0000256" key="8">
    <source>
        <dbReference type="ARBA" id="ARBA00023295"/>
    </source>
</evidence>
<evidence type="ECO:0000259" key="14">
    <source>
        <dbReference type="PROSITE" id="PS50941"/>
    </source>
</evidence>
<dbReference type="Gene3D" id="3.20.20.80">
    <property type="entry name" value="Glycosidases"/>
    <property type="match status" value="2"/>
</dbReference>
<comment type="caution">
    <text evidence="10">Lacks conserved residue(s) required for the propagation of feature annotation.</text>
</comment>
<dbReference type="Pfam" id="PF00704">
    <property type="entry name" value="Glyco_hydro_18"/>
    <property type="match status" value="1"/>
</dbReference>
<dbReference type="PANTHER" id="PTHR11177:SF337">
    <property type="entry name" value="CHITINASE"/>
    <property type="match status" value="1"/>
</dbReference>
<dbReference type="InterPro" id="IPR011583">
    <property type="entry name" value="Chitinase_II/V-like_cat"/>
</dbReference>
<evidence type="ECO:0000256" key="11">
    <source>
        <dbReference type="RuleBase" id="RU000489"/>
    </source>
</evidence>
<dbReference type="GO" id="GO:0008061">
    <property type="term" value="F:chitin binding"/>
    <property type="evidence" value="ECO:0007669"/>
    <property type="project" value="UniProtKB-UniRule"/>
</dbReference>
<keyword evidence="10" id="KW-1015">Disulfide bond</keyword>
<comment type="caution">
    <text evidence="16">The sequence shown here is derived from an EMBL/GenBank/DDBJ whole genome shotgun (WGS) entry which is preliminary data.</text>
</comment>
<dbReference type="PhylomeDB" id="A0A0A2LDS4"/>
<keyword evidence="5" id="KW-0146">Chitin degradation</keyword>
<feature type="domain" description="Chitin-binding type-1" evidence="14">
    <location>
        <begin position="302"/>
        <end position="345"/>
    </location>
</feature>
<evidence type="ECO:0000256" key="12">
    <source>
        <dbReference type="RuleBase" id="RU004453"/>
    </source>
</evidence>
<evidence type="ECO:0000256" key="2">
    <source>
        <dbReference type="ARBA" id="ARBA00012729"/>
    </source>
</evidence>
<evidence type="ECO:0000256" key="5">
    <source>
        <dbReference type="ARBA" id="ARBA00023024"/>
    </source>
</evidence>